<feature type="transmembrane region" description="Helical" evidence="12">
    <location>
        <begin position="40"/>
        <end position="60"/>
    </location>
</feature>
<evidence type="ECO:0000256" key="6">
    <source>
        <dbReference type="ARBA" id="ARBA00022989"/>
    </source>
</evidence>
<evidence type="ECO:0000256" key="9">
    <source>
        <dbReference type="ARBA" id="ARBA00023170"/>
    </source>
</evidence>
<dbReference type="InterPro" id="IPR050402">
    <property type="entry name" value="OR51/52/56-like"/>
</dbReference>
<evidence type="ECO:0000256" key="4">
    <source>
        <dbReference type="ARBA" id="ARBA00022692"/>
    </source>
</evidence>
<dbReference type="PANTHER" id="PTHR26450:SF104">
    <property type="entry name" value="OLFACTORY RECEPTOR"/>
    <property type="match status" value="1"/>
</dbReference>
<protein>
    <recommendedName>
        <fullName evidence="12">Olfactory receptor</fullName>
    </recommendedName>
</protein>
<feature type="chain" id="PRO_5043395261" description="Olfactory receptor" evidence="13">
    <location>
        <begin position="17"/>
        <end position="273"/>
    </location>
</feature>
<dbReference type="GO" id="GO:0005886">
    <property type="term" value="C:plasma membrane"/>
    <property type="evidence" value="ECO:0007669"/>
    <property type="project" value="UniProtKB-SubCell"/>
</dbReference>
<comment type="similarity">
    <text evidence="11">Belongs to the G-protein coupled receptor 1 family.</text>
</comment>
<dbReference type="Pfam" id="PF13853">
    <property type="entry name" value="7tm_4"/>
    <property type="match status" value="1"/>
</dbReference>
<sequence length="273" mass="30548">MHMLLCMLSTTDLGLALSTLPTVLGVYWFDYRIIHFHACLVQLFFMHSLCSVESAILVAMAYDRYIAICNPLRYASLMHPIIGKVGLVAVIRGAGIHVPIPVLLSRLPFCDKKALSHAFCYQSDVMKLACADTTINSMYGLVLVLTTYIIDSVFIAFSYVMILKTVLSTARQAERSKALNTCVSHLCVVFLFYIPLYGVTLVHRYGRSASPLLIILIGLFFLVIPPALNPIVYSIKNKQIRYAIGKKVWVKKTMDKDSKSNDISGQQNHQTAY</sequence>
<dbReference type="EMBL" id="JANPWB010000012">
    <property type="protein sequence ID" value="KAJ1120667.1"/>
    <property type="molecule type" value="Genomic_DNA"/>
</dbReference>
<keyword evidence="5 12" id="KW-0552">Olfaction</keyword>
<evidence type="ECO:0000256" key="2">
    <source>
        <dbReference type="ARBA" id="ARBA00022475"/>
    </source>
</evidence>
<dbReference type="InterPro" id="IPR000725">
    <property type="entry name" value="Olfact_rcpt"/>
</dbReference>
<evidence type="ECO:0000256" key="1">
    <source>
        <dbReference type="ARBA" id="ARBA00004651"/>
    </source>
</evidence>
<organism evidence="15 16">
    <name type="scientific">Pleurodeles waltl</name>
    <name type="common">Iberian ribbed newt</name>
    <dbReference type="NCBI Taxonomy" id="8319"/>
    <lineage>
        <taxon>Eukaryota</taxon>
        <taxon>Metazoa</taxon>
        <taxon>Chordata</taxon>
        <taxon>Craniata</taxon>
        <taxon>Vertebrata</taxon>
        <taxon>Euteleostomi</taxon>
        <taxon>Amphibia</taxon>
        <taxon>Batrachia</taxon>
        <taxon>Caudata</taxon>
        <taxon>Salamandroidea</taxon>
        <taxon>Salamandridae</taxon>
        <taxon>Pleurodelinae</taxon>
        <taxon>Pleurodeles</taxon>
    </lineage>
</organism>
<dbReference type="SUPFAM" id="SSF81321">
    <property type="entry name" value="Family A G protein-coupled receptor-like"/>
    <property type="match status" value="1"/>
</dbReference>
<evidence type="ECO:0000256" key="12">
    <source>
        <dbReference type="RuleBase" id="RU363047"/>
    </source>
</evidence>
<evidence type="ECO:0000256" key="11">
    <source>
        <dbReference type="RuleBase" id="RU000688"/>
    </source>
</evidence>
<feature type="domain" description="G-protein coupled receptors family 1 profile" evidence="14">
    <location>
        <begin position="1"/>
        <end position="233"/>
    </location>
</feature>
<dbReference type="InterPro" id="IPR017452">
    <property type="entry name" value="GPCR_Rhodpsn_7TM"/>
</dbReference>
<feature type="transmembrane region" description="Helical" evidence="12">
    <location>
        <begin position="183"/>
        <end position="206"/>
    </location>
</feature>
<dbReference type="PRINTS" id="PR00237">
    <property type="entry name" value="GPCRRHODOPSN"/>
</dbReference>
<keyword evidence="6 12" id="KW-1133">Transmembrane helix</keyword>
<keyword evidence="3 12" id="KW-0716">Sensory transduction</keyword>
<comment type="caution">
    <text evidence="15">The sequence shown here is derived from an EMBL/GenBank/DDBJ whole genome shotgun (WGS) entry which is preliminary data.</text>
</comment>
<dbReference type="Gene3D" id="1.20.1070.10">
    <property type="entry name" value="Rhodopsin 7-helix transmembrane proteins"/>
    <property type="match status" value="1"/>
</dbReference>
<evidence type="ECO:0000256" key="13">
    <source>
        <dbReference type="SAM" id="SignalP"/>
    </source>
</evidence>
<dbReference type="GO" id="GO:0004930">
    <property type="term" value="F:G protein-coupled receptor activity"/>
    <property type="evidence" value="ECO:0007669"/>
    <property type="project" value="UniProtKB-KW"/>
</dbReference>
<dbReference type="PRINTS" id="PR00245">
    <property type="entry name" value="OLFACTORYR"/>
</dbReference>
<reference evidence="15" key="1">
    <citation type="journal article" date="2022" name="bioRxiv">
        <title>Sequencing and chromosome-scale assembly of the giantPleurodeles waltlgenome.</title>
        <authorList>
            <person name="Brown T."/>
            <person name="Elewa A."/>
            <person name="Iarovenko S."/>
            <person name="Subramanian E."/>
            <person name="Araus A.J."/>
            <person name="Petzold A."/>
            <person name="Susuki M."/>
            <person name="Suzuki K.-i.T."/>
            <person name="Hayashi T."/>
            <person name="Toyoda A."/>
            <person name="Oliveira C."/>
            <person name="Osipova E."/>
            <person name="Leigh N.D."/>
            <person name="Simon A."/>
            <person name="Yun M.H."/>
        </authorList>
    </citation>
    <scope>NUCLEOTIDE SEQUENCE</scope>
    <source>
        <strain evidence="15">20211129_DDA</strain>
        <tissue evidence="15">Liver</tissue>
    </source>
</reference>
<dbReference type="PROSITE" id="PS50262">
    <property type="entry name" value="G_PROTEIN_RECEP_F1_2"/>
    <property type="match status" value="1"/>
</dbReference>
<dbReference type="FunFam" id="1.20.1070.10:FF:000013">
    <property type="entry name" value="Olfactory receptor"/>
    <property type="match status" value="1"/>
</dbReference>
<keyword evidence="4 11" id="KW-0812">Transmembrane</keyword>
<dbReference type="GO" id="GO:0004984">
    <property type="term" value="F:olfactory receptor activity"/>
    <property type="evidence" value="ECO:0007669"/>
    <property type="project" value="InterPro"/>
</dbReference>
<feature type="transmembrane region" description="Helical" evidence="12">
    <location>
        <begin position="212"/>
        <end position="232"/>
    </location>
</feature>
<dbReference type="PROSITE" id="PS00237">
    <property type="entry name" value="G_PROTEIN_RECEP_F1_1"/>
    <property type="match status" value="1"/>
</dbReference>
<keyword evidence="13" id="KW-0732">Signal</keyword>
<feature type="transmembrane region" description="Helical" evidence="12">
    <location>
        <begin position="138"/>
        <end position="162"/>
    </location>
</feature>
<keyword evidence="2 12" id="KW-1003">Cell membrane</keyword>
<gene>
    <name evidence="15" type="ORF">NDU88_008829</name>
</gene>
<evidence type="ECO:0000313" key="16">
    <source>
        <dbReference type="Proteomes" id="UP001066276"/>
    </source>
</evidence>
<keyword evidence="8 12" id="KW-0472">Membrane</keyword>
<evidence type="ECO:0000313" key="15">
    <source>
        <dbReference type="EMBL" id="KAJ1120667.1"/>
    </source>
</evidence>
<evidence type="ECO:0000256" key="5">
    <source>
        <dbReference type="ARBA" id="ARBA00022725"/>
    </source>
</evidence>
<evidence type="ECO:0000256" key="3">
    <source>
        <dbReference type="ARBA" id="ARBA00022606"/>
    </source>
</evidence>
<dbReference type="PANTHER" id="PTHR26450">
    <property type="entry name" value="OLFACTORY RECEPTOR 56B1-RELATED"/>
    <property type="match status" value="1"/>
</dbReference>
<feature type="transmembrane region" description="Helical" evidence="12">
    <location>
        <begin position="81"/>
        <end position="100"/>
    </location>
</feature>
<keyword evidence="10 11" id="KW-0807">Transducer</keyword>
<feature type="signal peptide" evidence="13">
    <location>
        <begin position="1"/>
        <end position="16"/>
    </location>
</feature>
<keyword evidence="16" id="KW-1185">Reference proteome</keyword>
<dbReference type="Proteomes" id="UP001066276">
    <property type="component" value="Chromosome 8"/>
</dbReference>
<evidence type="ECO:0000256" key="10">
    <source>
        <dbReference type="ARBA" id="ARBA00023224"/>
    </source>
</evidence>
<keyword evidence="9 11" id="KW-0675">Receptor</keyword>
<name>A0AAV7P025_PLEWA</name>
<dbReference type="AlphaFoldDB" id="A0AAV7P025"/>
<dbReference type="InterPro" id="IPR000276">
    <property type="entry name" value="GPCR_Rhodpsn"/>
</dbReference>
<evidence type="ECO:0000256" key="7">
    <source>
        <dbReference type="ARBA" id="ARBA00023040"/>
    </source>
</evidence>
<evidence type="ECO:0000256" key="8">
    <source>
        <dbReference type="ARBA" id="ARBA00023136"/>
    </source>
</evidence>
<comment type="subcellular location">
    <subcellularLocation>
        <location evidence="1 12">Cell membrane</location>
        <topology evidence="1 12">Multi-pass membrane protein</topology>
    </subcellularLocation>
</comment>
<accession>A0AAV7P025</accession>
<evidence type="ECO:0000259" key="14">
    <source>
        <dbReference type="PROSITE" id="PS50262"/>
    </source>
</evidence>
<proteinExistence type="inferred from homology"/>
<keyword evidence="7 11" id="KW-0297">G-protein coupled receptor</keyword>